<dbReference type="Ensembl" id="ENSLBET00000020595.1">
    <property type="protein sequence ID" value="ENSLBEP00000019539.1"/>
    <property type="gene ID" value="ENSLBEG00000015012.1"/>
</dbReference>
<dbReference type="InParanoid" id="A0A3Q3FJ43"/>
<proteinExistence type="predicted"/>
<dbReference type="AlphaFoldDB" id="A0A3Q3FJ43"/>
<organism evidence="1 2">
    <name type="scientific">Labrus bergylta</name>
    <name type="common">ballan wrasse</name>
    <dbReference type="NCBI Taxonomy" id="56723"/>
    <lineage>
        <taxon>Eukaryota</taxon>
        <taxon>Metazoa</taxon>
        <taxon>Chordata</taxon>
        <taxon>Craniata</taxon>
        <taxon>Vertebrata</taxon>
        <taxon>Euteleostomi</taxon>
        <taxon>Actinopterygii</taxon>
        <taxon>Neopterygii</taxon>
        <taxon>Teleostei</taxon>
        <taxon>Neoteleostei</taxon>
        <taxon>Acanthomorphata</taxon>
        <taxon>Eupercaria</taxon>
        <taxon>Labriformes</taxon>
        <taxon>Labridae</taxon>
        <taxon>Labrus</taxon>
    </lineage>
</organism>
<accession>A0A3Q3FJ43</accession>
<name>A0A3Q3FJ43_9LABR</name>
<evidence type="ECO:0000313" key="2">
    <source>
        <dbReference type="Proteomes" id="UP000261660"/>
    </source>
</evidence>
<dbReference type="GeneTree" id="ENSGT00980000198596"/>
<reference evidence="1" key="2">
    <citation type="submission" date="2025-09" db="UniProtKB">
        <authorList>
            <consortium name="Ensembl"/>
        </authorList>
    </citation>
    <scope>IDENTIFICATION</scope>
</reference>
<dbReference type="PANTHER" id="PTHR47135:SF3">
    <property type="entry name" value="FIBRONECTIN TYPE-III DOMAIN-CONTAINING PROTEIN"/>
    <property type="match status" value="1"/>
</dbReference>
<reference evidence="1" key="1">
    <citation type="submission" date="2025-08" db="UniProtKB">
        <authorList>
            <consortium name="Ensembl"/>
        </authorList>
    </citation>
    <scope>IDENTIFICATION</scope>
</reference>
<dbReference type="Proteomes" id="UP000261660">
    <property type="component" value="Unplaced"/>
</dbReference>
<dbReference type="Gene3D" id="2.60.40.10">
    <property type="entry name" value="Immunoglobulins"/>
    <property type="match status" value="1"/>
</dbReference>
<keyword evidence="2" id="KW-1185">Reference proteome</keyword>
<dbReference type="InterPro" id="IPR036116">
    <property type="entry name" value="FN3_sf"/>
</dbReference>
<sequence length="80" mass="8374">VAVSWEPSKGARSYTTVAQGNGGYASTCTSNETTCVFSDLLCGLNYSITVVASDETPCVPQNVTAQMVCSDDAGIVSWEE</sequence>
<dbReference type="PANTHER" id="PTHR47135">
    <property type="entry name" value="FIBRONECTIN TYPE III DOMAIN-CONTAINING PROTEIN 7"/>
    <property type="match status" value="1"/>
</dbReference>
<dbReference type="InterPro" id="IPR013783">
    <property type="entry name" value="Ig-like_fold"/>
</dbReference>
<evidence type="ECO:0000313" key="1">
    <source>
        <dbReference type="Ensembl" id="ENSLBEP00000019539.1"/>
    </source>
</evidence>
<dbReference type="SUPFAM" id="SSF49265">
    <property type="entry name" value="Fibronectin type III"/>
    <property type="match status" value="1"/>
</dbReference>
<protein>
    <submittedName>
        <fullName evidence="1">Fibronectin type III domain containing 7, related sequence 3</fullName>
    </submittedName>
</protein>